<dbReference type="EMBL" id="MVII01000006">
    <property type="protein sequence ID" value="ORB59660.1"/>
    <property type="molecule type" value="Genomic_DNA"/>
</dbReference>
<dbReference type="GO" id="GO:0008168">
    <property type="term" value="F:methyltransferase activity"/>
    <property type="evidence" value="ECO:0007669"/>
    <property type="project" value="UniProtKB-KW"/>
</dbReference>
<sequence>MGLDTTDITPREETAFLTLKARAVNDGWQRPILHDPGATAAVAEIDYDFNTLGVLTPVVCQASLRAKLLDDRVRTFIAEHPDAVVVDLGAGLDDGYRRVQPPVSVDWYSVELPGMAALRDKALPPGAHEHTVGVSVTDSAWITGIPSDRPTMVIADGLFAFLTKEQIIAIMRAITDHFPTGQLAYNDYGRLVVGLWVAKLFPQKAGKIVNQSREFEGYNDPHTPERWNPRLRLVEEFSLADAPEVELFPTWLRIATRIAAKSKTSRRTARILRFEF</sequence>
<dbReference type="PIRSF" id="PIRSF028177">
    <property type="entry name" value="Polyketide_synth_Omtfrase_TcmP"/>
    <property type="match status" value="1"/>
</dbReference>
<dbReference type="InterPro" id="IPR007213">
    <property type="entry name" value="Ppm1/Ppm2/Tcmp"/>
</dbReference>
<dbReference type="OrthoDB" id="9800233at2"/>
<evidence type="ECO:0000313" key="4">
    <source>
        <dbReference type="Proteomes" id="UP000192434"/>
    </source>
</evidence>
<organism evidence="3 4">
    <name type="scientific">Mycobacteroides saopaulense</name>
    <dbReference type="NCBI Taxonomy" id="1578165"/>
    <lineage>
        <taxon>Bacteria</taxon>
        <taxon>Bacillati</taxon>
        <taxon>Actinomycetota</taxon>
        <taxon>Actinomycetes</taxon>
        <taxon>Mycobacteriales</taxon>
        <taxon>Mycobacteriaceae</taxon>
        <taxon>Mycobacteroides</taxon>
    </lineage>
</organism>
<evidence type="ECO:0000256" key="2">
    <source>
        <dbReference type="ARBA" id="ARBA00022679"/>
    </source>
</evidence>
<dbReference type="AlphaFoldDB" id="A0A1X0JAD4"/>
<evidence type="ECO:0000256" key="1">
    <source>
        <dbReference type="ARBA" id="ARBA00022603"/>
    </source>
</evidence>
<proteinExistence type="predicted"/>
<dbReference type="InterPro" id="IPR016874">
    <property type="entry name" value="TcmP-like"/>
</dbReference>
<dbReference type="Gene3D" id="3.40.50.150">
    <property type="entry name" value="Vaccinia Virus protein VP39"/>
    <property type="match status" value="1"/>
</dbReference>
<dbReference type="PANTHER" id="PTHR43619:SF2">
    <property type="entry name" value="S-ADENOSYL-L-METHIONINE-DEPENDENT METHYLTRANSFERASES SUPERFAMILY PROTEIN"/>
    <property type="match status" value="1"/>
</dbReference>
<dbReference type="PANTHER" id="PTHR43619">
    <property type="entry name" value="S-ADENOSYL-L-METHIONINE-DEPENDENT METHYLTRANSFERASE YKTD-RELATED"/>
    <property type="match status" value="1"/>
</dbReference>
<dbReference type="RefSeq" id="WP_083013968.1">
    <property type="nucleotide sequence ID" value="NZ_MVII01000006.1"/>
</dbReference>
<protein>
    <submittedName>
        <fullName evidence="3">GlcNAc transferase</fullName>
    </submittedName>
</protein>
<comment type="caution">
    <text evidence="3">The sequence shown here is derived from an EMBL/GenBank/DDBJ whole genome shotgun (WGS) entry which is preliminary data.</text>
</comment>
<keyword evidence="1" id="KW-0489">Methyltransferase</keyword>
<keyword evidence="2 3" id="KW-0808">Transferase</keyword>
<dbReference type="Proteomes" id="UP000192434">
    <property type="component" value="Unassembled WGS sequence"/>
</dbReference>
<dbReference type="Pfam" id="PF04072">
    <property type="entry name" value="LCM"/>
    <property type="match status" value="1"/>
</dbReference>
<dbReference type="SUPFAM" id="SSF53335">
    <property type="entry name" value="S-adenosyl-L-methionine-dependent methyltransferases"/>
    <property type="match status" value="1"/>
</dbReference>
<evidence type="ECO:0000313" key="3">
    <source>
        <dbReference type="EMBL" id="ORB59660.1"/>
    </source>
</evidence>
<name>A0A1X0JAD4_9MYCO</name>
<gene>
    <name evidence="3" type="ORF">BST43_06595</name>
</gene>
<dbReference type="GO" id="GO:0032259">
    <property type="term" value="P:methylation"/>
    <property type="evidence" value="ECO:0007669"/>
    <property type="project" value="UniProtKB-KW"/>
</dbReference>
<dbReference type="InterPro" id="IPR029063">
    <property type="entry name" value="SAM-dependent_MTases_sf"/>
</dbReference>
<reference evidence="3 4" key="1">
    <citation type="submission" date="2016-12" db="EMBL/GenBank/DDBJ databases">
        <title>The new phylogeny of genus Mycobacterium.</title>
        <authorList>
            <person name="Tortoli E."/>
            <person name="Trovato A."/>
            <person name="Cirillo D.M."/>
        </authorList>
    </citation>
    <scope>NUCLEOTIDE SEQUENCE [LARGE SCALE GENOMIC DNA]</scope>
    <source>
        <strain evidence="3 4">CCUG 66554</strain>
    </source>
</reference>
<accession>A0A1X0JAD4</accession>